<proteinExistence type="inferred from homology"/>
<dbReference type="Gene3D" id="1.10.20.10">
    <property type="entry name" value="Histone, subunit A"/>
    <property type="match status" value="1"/>
</dbReference>
<gene>
    <name evidence="3" type="ORF">BU14_0309s0001</name>
</gene>
<evidence type="ECO:0000313" key="4">
    <source>
        <dbReference type="Proteomes" id="UP000218209"/>
    </source>
</evidence>
<sequence length="115" mass="12878">MARTKYTARRSTVGKAPAGLARATSWRATKAGRKPAVKRRNRPGTVALRDIRKFQRSEELLLSKLPFQRLVRDEAAEAYLVGLLQDVGLCAVYAKRVPVMSKDIQLACRIRGQRA</sequence>
<dbReference type="PRINTS" id="PR00622">
    <property type="entry name" value="HISTONEH3"/>
</dbReference>
<evidence type="ECO:0000259" key="2">
    <source>
        <dbReference type="Pfam" id="PF00125"/>
    </source>
</evidence>
<dbReference type="InterPro" id="IPR007125">
    <property type="entry name" value="H2A/H2B/H3"/>
</dbReference>
<evidence type="ECO:0000313" key="3">
    <source>
        <dbReference type="EMBL" id="OSX74080.1"/>
    </source>
</evidence>
<protein>
    <recommendedName>
        <fullName evidence="2">Core Histone H2A/H2B/H3 domain-containing protein</fullName>
    </recommendedName>
</protein>
<dbReference type="SUPFAM" id="SSF47113">
    <property type="entry name" value="Histone-fold"/>
    <property type="match status" value="1"/>
</dbReference>
<evidence type="ECO:0000256" key="1">
    <source>
        <dbReference type="ARBA" id="ARBA00010343"/>
    </source>
</evidence>
<dbReference type="Proteomes" id="UP000218209">
    <property type="component" value="Unassembled WGS sequence"/>
</dbReference>
<dbReference type="GO" id="GO:0003677">
    <property type="term" value="F:DNA binding"/>
    <property type="evidence" value="ECO:0007669"/>
    <property type="project" value="InterPro"/>
</dbReference>
<accession>A0A1X6NZZ2</accession>
<dbReference type="GO" id="GO:0030527">
    <property type="term" value="F:structural constituent of chromatin"/>
    <property type="evidence" value="ECO:0007669"/>
    <property type="project" value="InterPro"/>
</dbReference>
<dbReference type="GO" id="GO:0046982">
    <property type="term" value="F:protein heterodimerization activity"/>
    <property type="evidence" value="ECO:0007669"/>
    <property type="project" value="InterPro"/>
</dbReference>
<dbReference type="PANTHER" id="PTHR11426">
    <property type="entry name" value="HISTONE H3"/>
    <property type="match status" value="1"/>
</dbReference>
<comment type="similarity">
    <text evidence="1">Belongs to the histone H3 family.</text>
</comment>
<name>A0A1X6NZZ2_PORUM</name>
<organism evidence="3 4">
    <name type="scientific">Porphyra umbilicalis</name>
    <name type="common">Purple laver</name>
    <name type="synonym">Red alga</name>
    <dbReference type="NCBI Taxonomy" id="2786"/>
    <lineage>
        <taxon>Eukaryota</taxon>
        <taxon>Rhodophyta</taxon>
        <taxon>Bangiophyceae</taxon>
        <taxon>Bangiales</taxon>
        <taxon>Bangiaceae</taxon>
        <taxon>Porphyra</taxon>
    </lineage>
</organism>
<dbReference type="GO" id="GO:0000786">
    <property type="term" value="C:nucleosome"/>
    <property type="evidence" value="ECO:0007669"/>
    <property type="project" value="InterPro"/>
</dbReference>
<dbReference type="OrthoDB" id="842664at2759"/>
<dbReference type="SMART" id="SM00428">
    <property type="entry name" value="H3"/>
    <property type="match status" value="1"/>
</dbReference>
<dbReference type="InterPro" id="IPR009072">
    <property type="entry name" value="Histone-fold"/>
</dbReference>
<reference evidence="3 4" key="1">
    <citation type="submission" date="2017-03" db="EMBL/GenBank/DDBJ databases">
        <title>WGS assembly of Porphyra umbilicalis.</title>
        <authorList>
            <person name="Brawley S.H."/>
            <person name="Blouin N.A."/>
            <person name="Ficko-Blean E."/>
            <person name="Wheeler G.L."/>
            <person name="Lohr M."/>
            <person name="Goodson H.V."/>
            <person name="Jenkins J.W."/>
            <person name="Blaby-Haas C.E."/>
            <person name="Helliwell K.E."/>
            <person name="Chan C."/>
            <person name="Marriage T."/>
            <person name="Bhattacharya D."/>
            <person name="Klein A.S."/>
            <person name="Badis Y."/>
            <person name="Brodie J."/>
            <person name="Cao Y."/>
            <person name="Collen J."/>
            <person name="Dittami S.M."/>
            <person name="Gachon C.M."/>
            <person name="Green B.R."/>
            <person name="Karpowicz S."/>
            <person name="Kim J.W."/>
            <person name="Kudahl U."/>
            <person name="Lin S."/>
            <person name="Michel G."/>
            <person name="Mittag M."/>
            <person name="Olson B.J."/>
            <person name="Pangilinan J."/>
            <person name="Peng Y."/>
            <person name="Qiu H."/>
            <person name="Shu S."/>
            <person name="Singer J.T."/>
            <person name="Smith A.G."/>
            <person name="Sprecher B.N."/>
            <person name="Wagner V."/>
            <person name="Wang W."/>
            <person name="Wang Z.-Y."/>
            <person name="Yan J."/>
            <person name="Yarish C."/>
            <person name="Zoeuner-Riek S."/>
            <person name="Zhuang Y."/>
            <person name="Zou Y."/>
            <person name="Lindquist E.A."/>
            <person name="Grimwood J."/>
            <person name="Barry K."/>
            <person name="Rokhsar D.S."/>
            <person name="Schmutz J."/>
            <person name="Stiller J.W."/>
            <person name="Grossman A.R."/>
            <person name="Prochnik S.E."/>
        </authorList>
    </citation>
    <scope>NUCLEOTIDE SEQUENCE [LARGE SCALE GENOMIC DNA]</scope>
    <source>
        <strain evidence="3">4086291</strain>
    </source>
</reference>
<dbReference type="Pfam" id="PF00125">
    <property type="entry name" value="Histone"/>
    <property type="match status" value="1"/>
</dbReference>
<keyword evidence="4" id="KW-1185">Reference proteome</keyword>
<dbReference type="EMBL" id="KV918964">
    <property type="protein sequence ID" value="OSX74080.1"/>
    <property type="molecule type" value="Genomic_DNA"/>
</dbReference>
<dbReference type="InterPro" id="IPR000164">
    <property type="entry name" value="Histone_H3/CENP-A"/>
</dbReference>
<feature type="domain" description="Core Histone H2A/H2B/H3" evidence="2">
    <location>
        <begin position="73"/>
        <end position="110"/>
    </location>
</feature>
<dbReference type="AlphaFoldDB" id="A0A1X6NZZ2"/>